<evidence type="ECO:0000256" key="1">
    <source>
        <dbReference type="SAM" id="Coils"/>
    </source>
</evidence>
<keyword evidence="3" id="KW-1185">Reference proteome</keyword>
<proteinExistence type="predicted"/>
<dbReference type="STRING" id="28066.RF819_02870"/>
<reference evidence="2 3" key="1">
    <citation type="submission" date="2017-01" db="EMBL/GenBank/DDBJ databases">
        <title>Genome sequencing of Rhodoferax fermentans JCM 7819.</title>
        <authorList>
            <person name="Kim Y.J."/>
            <person name="Farh M.E.-A."/>
            <person name="Yang D.-C."/>
        </authorList>
    </citation>
    <scope>NUCLEOTIDE SEQUENCE [LARGE SCALE GENOMIC DNA]</scope>
    <source>
        <strain evidence="2 3">JCM 7819</strain>
    </source>
</reference>
<dbReference type="RefSeq" id="WP_078363573.1">
    <property type="nucleotide sequence ID" value="NZ_MTJN01000002.1"/>
</dbReference>
<dbReference type="AlphaFoldDB" id="A0A1T1ANT0"/>
<dbReference type="EMBL" id="MTJN01000002">
    <property type="protein sequence ID" value="OOV05791.1"/>
    <property type="molecule type" value="Genomic_DNA"/>
</dbReference>
<gene>
    <name evidence="2" type="ORF">RF819_02870</name>
</gene>
<feature type="coiled-coil region" evidence="1">
    <location>
        <begin position="13"/>
        <end position="59"/>
    </location>
</feature>
<protein>
    <submittedName>
        <fullName evidence="2">Uncharacterized protein</fullName>
    </submittedName>
</protein>
<evidence type="ECO:0000313" key="3">
    <source>
        <dbReference type="Proteomes" id="UP000190750"/>
    </source>
</evidence>
<accession>A0A1T1ANT0</accession>
<organism evidence="2 3">
    <name type="scientific">Rhodoferax fermentans</name>
    <dbReference type="NCBI Taxonomy" id="28066"/>
    <lineage>
        <taxon>Bacteria</taxon>
        <taxon>Pseudomonadati</taxon>
        <taxon>Pseudomonadota</taxon>
        <taxon>Betaproteobacteria</taxon>
        <taxon>Burkholderiales</taxon>
        <taxon>Comamonadaceae</taxon>
        <taxon>Rhodoferax</taxon>
    </lineage>
</organism>
<comment type="caution">
    <text evidence="2">The sequence shown here is derived from an EMBL/GenBank/DDBJ whole genome shotgun (WGS) entry which is preliminary data.</text>
</comment>
<name>A0A1T1ANT0_RHOFE</name>
<sequence length="65" mass="7117">MNIKAITATPSVREQAEAEVRQEQAAKAKEKMKAKLRDLAAAQAVVKGIEIQIADLERQIEDGTL</sequence>
<evidence type="ECO:0000313" key="2">
    <source>
        <dbReference type="EMBL" id="OOV05791.1"/>
    </source>
</evidence>
<dbReference type="Proteomes" id="UP000190750">
    <property type="component" value="Unassembled WGS sequence"/>
</dbReference>
<keyword evidence="1" id="KW-0175">Coiled coil</keyword>